<feature type="compositionally biased region" description="Low complexity" evidence="1">
    <location>
        <begin position="7"/>
        <end position="35"/>
    </location>
</feature>
<reference evidence="2 3" key="1">
    <citation type="submission" date="2024-01" db="EMBL/GenBank/DDBJ databases">
        <title>A draft genome for a cacao thread blight-causing isolate of Paramarasmius palmivorus.</title>
        <authorList>
            <person name="Baruah I.K."/>
            <person name="Bukari Y."/>
            <person name="Amoako-Attah I."/>
            <person name="Meinhardt L.W."/>
            <person name="Bailey B.A."/>
            <person name="Cohen S.P."/>
        </authorList>
    </citation>
    <scope>NUCLEOTIDE SEQUENCE [LARGE SCALE GENOMIC DNA]</scope>
    <source>
        <strain evidence="2 3">GH-12</strain>
    </source>
</reference>
<feature type="compositionally biased region" description="Basic and acidic residues" evidence="1">
    <location>
        <begin position="36"/>
        <end position="54"/>
    </location>
</feature>
<gene>
    <name evidence="2" type="ORF">VNI00_013728</name>
</gene>
<feature type="compositionally biased region" description="Low complexity" evidence="1">
    <location>
        <begin position="169"/>
        <end position="183"/>
    </location>
</feature>
<dbReference type="Proteomes" id="UP001383192">
    <property type="component" value="Unassembled WGS sequence"/>
</dbReference>
<comment type="caution">
    <text evidence="2">The sequence shown here is derived from an EMBL/GenBank/DDBJ whole genome shotgun (WGS) entry which is preliminary data.</text>
</comment>
<protein>
    <submittedName>
        <fullName evidence="2">Uncharacterized protein</fullName>
    </submittedName>
</protein>
<feature type="region of interest" description="Disordered" evidence="1">
    <location>
        <begin position="1"/>
        <end position="81"/>
    </location>
</feature>
<accession>A0AAW0BWI1</accession>
<name>A0AAW0BWI1_9AGAR</name>
<feature type="compositionally biased region" description="Low complexity" evidence="1">
    <location>
        <begin position="204"/>
        <end position="218"/>
    </location>
</feature>
<feature type="region of interest" description="Disordered" evidence="1">
    <location>
        <begin position="123"/>
        <end position="191"/>
    </location>
</feature>
<feature type="compositionally biased region" description="Low complexity" evidence="1">
    <location>
        <begin position="408"/>
        <end position="425"/>
    </location>
</feature>
<organism evidence="2 3">
    <name type="scientific">Paramarasmius palmivorus</name>
    <dbReference type="NCBI Taxonomy" id="297713"/>
    <lineage>
        <taxon>Eukaryota</taxon>
        <taxon>Fungi</taxon>
        <taxon>Dikarya</taxon>
        <taxon>Basidiomycota</taxon>
        <taxon>Agaricomycotina</taxon>
        <taxon>Agaricomycetes</taxon>
        <taxon>Agaricomycetidae</taxon>
        <taxon>Agaricales</taxon>
        <taxon>Marasmiineae</taxon>
        <taxon>Marasmiaceae</taxon>
        <taxon>Paramarasmius</taxon>
    </lineage>
</organism>
<feature type="region of interest" description="Disordered" evidence="1">
    <location>
        <begin position="204"/>
        <end position="282"/>
    </location>
</feature>
<evidence type="ECO:0000256" key="1">
    <source>
        <dbReference type="SAM" id="MobiDB-lite"/>
    </source>
</evidence>
<dbReference type="EMBL" id="JAYKXP010000071">
    <property type="protein sequence ID" value="KAK7031121.1"/>
    <property type="molecule type" value="Genomic_DNA"/>
</dbReference>
<proteinExistence type="predicted"/>
<feature type="region of interest" description="Disordered" evidence="1">
    <location>
        <begin position="407"/>
        <end position="441"/>
    </location>
</feature>
<evidence type="ECO:0000313" key="2">
    <source>
        <dbReference type="EMBL" id="KAK7031121.1"/>
    </source>
</evidence>
<keyword evidence="3" id="KW-1185">Reference proteome</keyword>
<sequence length="441" mass="47788">MEPTPSPTSEELSPIPSLTSLSTASSSSSTTSPSEKLLRETLARDARVCRRRSIDSGSGYGSGKAIQTEAHGGHRRRRSSTSSFLGFSWLWGDTDQQAQEEYEDRGWYEDVFQVPKPFFSSRGLRLIEKNTKQTPTKPPRERSHTSPLPQTPTPTASPRLGPRHSNSYPSPLLLKTSTTPSSTPRRKFTLGLETVPSISDLRAASSSFAPSSATNSNSLPAEEEDEGMLTPPPTPPTHSHIPRLQALGLGQAPIKRRHTTSTKSRDGIRPRAVTGSLPGTPLRAKYAELPSLGPSVSRIPVPISRPHTPTSTPQHTHRRALSVQVPGIRRTSQTTPSTPQRGVFPLPLPLPTPPSPGDTAPVHHTRVHRYPELTQRPNTPNSASKFNARVASETCRRIEGMVSFANVEGLGEPSPGPEGESGLSEAESKAKGRRWLGLGLF</sequence>
<evidence type="ECO:0000313" key="3">
    <source>
        <dbReference type="Proteomes" id="UP001383192"/>
    </source>
</evidence>
<dbReference type="AlphaFoldDB" id="A0AAW0BWI1"/>
<feature type="compositionally biased region" description="Polar residues" evidence="1">
    <location>
        <begin position="145"/>
        <end position="156"/>
    </location>
</feature>